<accession>A0A1M6B8U6</accession>
<evidence type="ECO:0000256" key="1">
    <source>
        <dbReference type="ARBA" id="ARBA00022729"/>
    </source>
</evidence>
<dbReference type="Proteomes" id="UP000184488">
    <property type="component" value="Unassembled WGS sequence"/>
</dbReference>
<feature type="domain" description="SbsA Ig-like" evidence="3">
    <location>
        <begin position="32"/>
        <end position="134"/>
    </location>
</feature>
<dbReference type="Pfam" id="PF13205">
    <property type="entry name" value="Big_5"/>
    <property type="match status" value="1"/>
</dbReference>
<evidence type="ECO:0000313" key="5">
    <source>
        <dbReference type="Proteomes" id="UP000184488"/>
    </source>
</evidence>
<gene>
    <name evidence="4" type="ORF">SAMN05444363_0617</name>
</gene>
<protein>
    <submittedName>
        <fullName evidence="4">Ig-like domain-containing protein</fullName>
    </submittedName>
</protein>
<dbReference type="RefSeq" id="WP_073308462.1">
    <property type="nucleotide sequence ID" value="NZ_FQZI01000001.1"/>
</dbReference>
<evidence type="ECO:0000313" key="4">
    <source>
        <dbReference type="EMBL" id="SHI45160.1"/>
    </source>
</evidence>
<feature type="chain" id="PRO_5009916028" evidence="2">
    <location>
        <begin position="22"/>
        <end position="533"/>
    </location>
</feature>
<organism evidence="4 5">
    <name type="scientific">Flavobacterium terrae</name>
    <dbReference type="NCBI Taxonomy" id="415425"/>
    <lineage>
        <taxon>Bacteria</taxon>
        <taxon>Pseudomonadati</taxon>
        <taxon>Bacteroidota</taxon>
        <taxon>Flavobacteriia</taxon>
        <taxon>Flavobacteriales</taxon>
        <taxon>Flavobacteriaceae</taxon>
        <taxon>Flavobacterium</taxon>
    </lineage>
</organism>
<evidence type="ECO:0000259" key="3">
    <source>
        <dbReference type="Pfam" id="PF13205"/>
    </source>
</evidence>
<dbReference type="STRING" id="415425.SAMN05444363_0617"/>
<keyword evidence="5" id="KW-1185">Reference proteome</keyword>
<name>A0A1M6B8U6_9FLAO</name>
<proteinExistence type="predicted"/>
<keyword evidence="1 2" id="KW-0732">Signal</keyword>
<dbReference type="PROSITE" id="PS51257">
    <property type="entry name" value="PROKAR_LIPOPROTEIN"/>
    <property type="match status" value="1"/>
</dbReference>
<evidence type="ECO:0000256" key="2">
    <source>
        <dbReference type="SAM" id="SignalP"/>
    </source>
</evidence>
<sequence>MKKINIQFLIFLSFVFIVSCAKRGTITGGDKDVTPPKIVSSNPKNLSTQFNSKTIKINFDEFIKIKDLQKNLIVSPPMQNQITVLPQGTASKQLVIKINDTLKVNTTYSFNFGQSIVDNNEGNAYPQFKYVFSTGKELDSLFIEGTIKDSYEKETDTYVNVMLFEVDENFKDSIIYKQNPRYITNTLDSLKTFKIENVKAGNYKLIALKEKNANYKFDPNSDKIGFYNQTITVPDKSIFELELFKEIPKLKVKKPSQASGNRGLLGYEGYNKDSKITATYKGNTLPIKVTKFPEKDSLQIWFPVIKNDSIAIQFENKELKKDFVLKLKNQKQDTLSITAKQRGSIGFNEVFTLNTNTPLEKFDFSKMSLSKKDSSKVEFKTNYDEFNNKLEVLFKKDEGEKYTLNMLPGTVEDYLGQKNDSLKFVVSTKNFSDYGNLKLNFKNIKSFPIIIELTDSKGKILESHYSEDNSSVEFSFLEPRKYSLRVIYDENKNKERDTGSYLDKKQPEEVYHYPTEIDVRANWDVNQDVDLGN</sequence>
<reference evidence="5" key="1">
    <citation type="submission" date="2016-11" db="EMBL/GenBank/DDBJ databases">
        <authorList>
            <person name="Varghese N."/>
            <person name="Submissions S."/>
        </authorList>
    </citation>
    <scope>NUCLEOTIDE SEQUENCE [LARGE SCALE GENOMIC DNA]</scope>
    <source>
        <strain evidence="5">DSM 18829</strain>
    </source>
</reference>
<dbReference type="OrthoDB" id="9809989at2"/>
<feature type="signal peptide" evidence="2">
    <location>
        <begin position="1"/>
        <end position="21"/>
    </location>
</feature>
<dbReference type="AlphaFoldDB" id="A0A1M6B8U6"/>
<dbReference type="InterPro" id="IPR032812">
    <property type="entry name" value="SbsA_Ig"/>
</dbReference>
<dbReference type="EMBL" id="FQZI01000001">
    <property type="protein sequence ID" value="SHI45160.1"/>
    <property type="molecule type" value="Genomic_DNA"/>
</dbReference>